<dbReference type="Proteomes" id="UP000585749">
    <property type="component" value="Unassembled WGS sequence"/>
</dbReference>
<keyword evidence="2" id="KW-0378">Hydrolase</keyword>
<dbReference type="PROSITE" id="PS00893">
    <property type="entry name" value="NUDIX_BOX"/>
    <property type="match status" value="1"/>
</dbReference>
<evidence type="ECO:0000313" key="6">
    <source>
        <dbReference type="Proteomes" id="UP000182448"/>
    </source>
</evidence>
<feature type="domain" description="Nudix hydrolase" evidence="3">
    <location>
        <begin position="5"/>
        <end position="140"/>
    </location>
</feature>
<protein>
    <submittedName>
        <fullName evidence="5">ADP-ribose pyrophosphatase YjhB, NUDIX family</fullName>
    </submittedName>
    <submittedName>
        <fullName evidence="4">NUDIX domain-containing protein</fullName>
    </submittedName>
</protein>
<dbReference type="InterPro" id="IPR020084">
    <property type="entry name" value="NUDIX_hydrolase_CS"/>
</dbReference>
<dbReference type="GO" id="GO:0016787">
    <property type="term" value="F:hydrolase activity"/>
    <property type="evidence" value="ECO:0007669"/>
    <property type="project" value="UniProtKB-KW"/>
</dbReference>
<dbReference type="EMBL" id="FMAW01000010">
    <property type="protein sequence ID" value="SCC00352.1"/>
    <property type="molecule type" value="Genomic_DNA"/>
</dbReference>
<gene>
    <name evidence="5" type="ORF">GA0061075_11040</name>
    <name evidence="4" type="ORF">HF960_06080</name>
</gene>
<dbReference type="Proteomes" id="UP000182448">
    <property type="component" value="Unassembled WGS sequence"/>
</dbReference>
<organism evidence="4 7">
    <name type="scientific">Weissella hellenica</name>
    <dbReference type="NCBI Taxonomy" id="46256"/>
    <lineage>
        <taxon>Bacteria</taxon>
        <taxon>Bacillati</taxon>
        <taxon>Bacillota</taxon>
        <taxon>Bacilli</taxon>
        <taxon>Lactobacillales</taxon>
        <taxon>Lactobacillaceae</taxon>
        <taxon>Weissella</taxon>
    </lineage>
</organism>
<proteinExistence type="inferred from homology"/>
<dbReference type="AlphaFoldDB" id="A0A4Y4G8X1"/>
<sequence>MDRYKTTAAVFALIMNKTHDRILLQKRVHTGTKDGFYDLGTAGHVEDGESMREALSRELKEELGLAVKPESLAFSSIMHKRYQDTNTPYFNGYFILDNYRGEPKILEPHKNAALIWASLDNLPENLIADRKVAIKNYLEHISYVEDGWH</sequence>
<dbReference type="OrthoDB" id="9816289at2"/>
<keyword evidence="6" id="KW-1185">Reference proteome</keyword>
<dbReference type="Gene3D" id="3.90.79.10">
    <property type="entry name" value="Nucleoside Triphosphate Pyrophosphohydrolase"/>
    <property type="match status" value="1"/>
</dbReference>
<evidence type="ECO:0000313" key="5">
    <source>
        <dbReference type="EMBL" id="SCC00352.1"/>
    </source>
</evidence>
<evidence type="ECO:0000256" key="1">
    <source>
        <dbReference type="ARBA" id="ARBA00005582"/>
    </source>
</evidence>
<comment type="similarity">
    <text evidence="1">Belongs to the Nudix hydrolase family.</text>
</comment>
<dbReference type="EMBL" id="JAAXPM010000008">
    <property type="protein sequence ID" value="NKY67231.1"/>
    <property type="molecule type" value="Genomic_DNA"/>
</dbReference>
<dbReference type="PANTHER" id="PTHR43736:SF1">
    <property type="entry name" value="DIHYDRONEOPTERIN TRIPHOSPHATE DIPHOSPHATASE"/>
    <property type="match status" value="1"/>
</dbReference>
<evidence type="ECO:0000256" key="2">
    <source>
        <dbReference type="ARBA" id="ARBA00022801"/>
    </source>
</evidence>
<reference evidence="4 7" key="2">
    <citation type="submission" date="2020-04" db="EMBL/GenBank/DDBJ databases">
        <title>MicrobeNet Type strains.</title>
        <authorList>
            <person name="Nicholson A.C."/>
        </authorList>
    </citation>
    <scope>NUCLEOTIDE SEQUENCE [LARGE SCALE GENOMIC DNA]</scope>
    <source>
        <strain evidence="4 7">CCUG 33494</strain>
    </source>
</reference>
<reference evidence="5 6" key="1">
    <citation type="submission" date="2016-08" db="EMBL/GenBank/DDBJ databases">
        <authorList>
            <person name="Varghese N."/>
            <person name="Submissions Spin"/>
        </authorList>
    </citation>
    <scope>NUCLEOTIDE SEQUENCE [LARGE SCALE GENOMIC DNA]</scope>
    <source>
        <strain evidence="5 6">R-53116</strain>
    </source>
</reference>
<dbReference type="PROSITE" id="PS51462">
    <property type="entry name" value="NUDIX"/>
    <property type="match status" value="1"/>
</dbReference>
<dbReference type="RefSeq" id="WP_074427614.1">
    <property type="nucleotide sequence ID" value="NZ_BJEG01000008.1"/>
</dbReference>
<name>A0A4Y4G8X1_WEIHE</name>
<evidence type="ECO:0000313" key="7">
    <source>
        <dbReference type="Proteomes" id="UP000585749"/>
    </source>
</evidence>
<dbReference type="SUPFAM" id="SSF55811">
    <property type="entry name" value="Nudix"/>
    <property type="match status" value="1"/>
</dbReference>
<dbReference type="PANTHER" id="PTHR43736">
    <property type="entry name" value="ADP-RIBOSE PYROPHOSPHATASE"/>
    <property type="match status" value="1"/>
</dbReference>
<dbReference type="Pfam" id="PF00293">
    <property type="entry name" value="NUDIX"/>
    <property type="match status" value="1"/>
</dbReference>
<evidence type="ECO:0000313" key="4">
    <source>
        <dbReference type="EMBL" id="NKY67231.1"/>
    </source>
</evidence>
<comment type="caution">
    <text evidence="4">The sequence shown here is derived from an EMBL/GenBank/DDBJ whole genome shotgun (WGS) entry which is preliminary data.</text>
</comment>
<accession>A0A4Y4G8X1</accession>
<evidence type="ECO:0000259" key="3">
    <source>
        <dbReference type="PROSITE" id="PS51462"/>
    </source>
</evidence>
<dbReference type="InterPro" id="IPR015797">
    <property type="entry name" value="NUDIX_hydrolase-like_dom_sf"/>
</dbReference>
<dbReference type="InterPro" id="IPR000086">
    <property type="entry name" value="NUDIX_hydrolase_dom"/>
</dbReference>